<evidence type="ECO:0000313" key="2">
    <source>
        <dbReference type="EMBL" id="TYK16459.1"/>
    </source>
</evidence>
<feature type="compositionally biased region" description="Basic residues" evidence="1">
    <location>
        <begin position="268"/>
        <end position="281"/>
    </location>
</feature>
<feature type="compositionally biased region" description="Basic residues" evidence="1">
    <location>
        <begin position="247"/>
        <end position="256"/>
    </location>
</feature>
<comment type="caution">
    <text evidence="2">The sequence shown here is derived from an EMBL/GenBank/DDBJ whole genome shotgun (WGS) entry which is preliminary data.</text>
</comment>
<feature type="compositionally biased region" description="Acidic residues" evidence="1">
    <location>
        <begin position="189"/>
        <end position="198"/>
    </location>
</feature>
<dbReference type="AlphaFoldDB" id="A0A5D3D1W4"/>
<feature type="region of interest" description="Disordered" evidence="1">
    <location>
        <begin position="182"/>
        <end position="281"/>
    </location>
</feature>
<dbReference type="EMBL" id="SSTD01008307">
    <property type="protein sequence ID" value="TYK16459.1"/>
    <property type="molecule type" value="Genomic_DNA"/>
</dbReference>
<organism evidence="2 3">
    <name type="scientific">Cucumis melo var. makuwa</name>
    <name type="common">Oriental melon</name>
    <dbReference type="NCBI Taxonomy" id="1194695"/>
    <lineage>
        <taxon>Eukaryota</taxon>
        <taxon>Viridiplantae</taxon>
        <taxon>Streptophyta</taxon>
        <taxon>Embryophyta</taxon>
        <taxon>Tracheophyta</taxon>
        <taxon>Spermatophyta</taxon>
        <taxon>Magnoliopsida</taxon>
        <taxon>eudicotyledons</taxon>
        <taxon>Gunneridae</taxon>
        <taxon>Pentapetalae</taxon>
        <taxon>rosids</taxon>
        <taxon>fabids</taxon>
        <taxon>Cucurbitales</taxon>
        <taxon>Cucurbitaceae</taxon>
        <taxon>Benincaseae</taxon>
        <taxon>Cucumis</taxon>
    </lineage>
</organism>
<gene>
    <name evidence="2" type="ORF">E5676_scaffold21G002580</name>
</gene>
<evidence type="ECO:0000256" key="1">
    <source>
        <dbReference type="SAM" id="MobiDB-lite"/>
    </source>
</evidence>
<proteinExistence type="predicted"/>
<evidence type="ECO:0000313" key="3">
    <source>
        <dbReference type="Proteomes" id="UP000321947"/>
    </source>
</evidence>
<protein>
    <submittedName>
        <fullName evidence="2">Ulp1-like peptidase</fullName>
    </submittedName>
</protein>
<feature type="compositionally biased region" description="Polar residues" evidence="1">
    <location>
        <begin position="201"/>
        <end position="231"/>
    </location>
</feature>
<name>A0A5D3D1W4_CUCMM</name>
<reference evidence="2 3" key="1">
    <citation type="submission" date="2019-08" db="EMBL/GenBank/DDBJ databases">
        <title>Draft genome sequences of two oriental melons (Cucumis melo L. var makuwa).</title>
        <authorList>
            <person name="Kwon S.-Y."/>
        </authorList>
    </citation>
    <scope>NUCLEOTIDE SEQUENCE [LARGE SCALE GENOMIC DNA]</scope>
    <source>
        <strain evidence="3">cv. Chang Bougi</strain>
        <tissue evidence="2">Leaf</tissue>
    </source>
</reference>
<dbReference type="Proteomes" id="UP000321947">
    <property type="component" value="Unassembled WGS sequence"/>
</dbReference>
<sequence>MGSLARLGVFPRDHSHDLGVYLRITCTVRGQLYCVYEVTRTTRGVPTGPLARLGVYLRITYMFMECVLAIIRTTRGVPSGSLARFRGVRKVSLTQVKVKNLRSWRAIARDPWHAIWGHSSASALIYILKTILQGKKEAYKLKKARSSKAVTYYNIKGYVLSFQTVIQPKLKLSTQEKTFMESRIRGDDNMEMEDDESMQDINSSDTTTPDDTMNNQSLDNNNWQSISSPQLSPRRKQRQTVADQPKKHPITNKKRCKSNDKEQQSHLKSYKKTKKGHQRSS</sequence>
<accession>A0A5D3D1W4</accession>